<feature type="domain" description="UBC core" evidence="6">
    <location>
        <begin position="3"/>
        <end position="153"/>
    </location>
</feature>
<sequence>MAAPNKRVLKEFSDCSTNPPPGCKVSLVDEANFKEWNVLIDGPANSPYAGGRFKVNFVLPDDYPFKPPVVTFKTKIYHCNVTNDATGSVCIAMLKPDAWKPASMCKQVIEAIRGLLIVPNVDDPLELEIATQYKENRVEFDKKAKEWTKKYRA</sequence>
<dbReference type="Proteomes" id="UP000799302">
    <property type="component" value="Unassembled WGS sequence"/>
</dbReference>
<evidence type="ECO:0000256" key="4">
    <source>
        <dbReference type="ARBA" id="ARBA00022786"/>
    </source>
</evidence>
<evidence type="ECO:0000256" key="1">
    <source>
        <dbReference type="ARBA" id="ARBA00012486"/>
    </source>
</evidence>
<keyword evidence="4" id="KW-0833">Ubl conjugation pathway</keyword>
<dbReference type="SUPFAM" id="SSF54495">
    <property type="entry name" value="UBC-like"/>
    <property type="match status" value="1"/>
</dbReference>
<dbReference type="InterPro" id="IPR016135">
    <property type="entry name" value="UBQ-conjugating_enzyme/RWD"/>
</dbReference>
<dbReference type="Gene3D" id="3.10.110.10">
    <property type="entry name" value="Ubiquitin Conjugating Enzyme"/>
    <property type="match status" value="1"/>
</dbReference>
<proteinExistence type="predicted"/>
<dbReference type="PROSITE" id="PS50127">
    <property type="entry name" value="UBC_2"/>
    <property type="match status" value="1"/>
</dbReference>
<keyword evidence="2" id="KW-0808">Transferase</keyword>
<dbReference type="FunFam" id="3.10.110.10:FF:000060">
    <property type="entry name" value="Ubiquitin conjugating enzyme (UbcB)"/>
    <property type="match status" value="1"/>
</dbReference>
<organism evidence="7 8">
    <name type="scientific">Microthyrium microscopicum</name>
    <dbReference type="NCBI Taxonomy" id="703497"/>
    <lineage>
        <taxon>Eukaryota</taxon>
        <taxon>Fungi</taxon>
        <taxon>Dikarya</taxon>
        <taxon>Ascomycota</taxon>
        <taxon>Pezizomycotina</taxon>
        <taxon>Dothideomycetes</taxon>
        <taxon>Dothideomycetes incertae sedis</taxon>
        <taxon>Microthyriales</taxon>
        <taxon>Microthyriaceae</taxon>
        <taxon>Microthyrium</taxon>
    </lineage>
</organism>
<evidence type="ECO:0000256" key="5">
    <source>
        <dbReference type="ARBA" id="ARBA00022840"/>
    </source>
</evidence>
<accession>A0A6A6U049</accession>
<evidence type="ECO:0000313" key="7">
    <source>
        <dbReference type="EMBL" id="KAF2665675.1"/>
    </source>
</evidence>
<dbReference type="EC" id="2.3.2.23" evidence="1"/>
<keyword evidence="8" id="KW-1185">Reference proteome</keyword>
<dbReference type="PANTHER" id="PTHR24068">
    <property type="entry name" value="UBIQUITIN-CONJUGATING ENZYME E2"/>
    <property type="match status" value="1"/>
</dbReference>
<dbReference type="OrthoDB" id="9978460at2759"/>
<reference evidence="7" key="1">
    <citation type="journal article" date="2020" name="Stud. Mycol.">
        <title>101 Dothideomycetes genomes: a test case for predicting lifestyles and emergence of pathogens.</title>
        <authorList>
            <person name="Haridas S."/>
            <person name="Albert R."/>
            <person name="Binder M."/>
            <person name="Bloem J."/>
            <person name="Labutti K."/>
            <person name="Salamov A."/>
            <person name="Andreopoulos B."/>
            <person name="Baker S."/>
            <person name="Barry K."/>
            <person name="Bills G."/>
            <person name="Bluhm B."/>
            <person name="Cannon C."/>
            <person name="Castanera R."/>
            <person name="Culley D."/>
            <person name="Daum C."/>
            <person name="Ezra D."/>
            <person name="Gonzalez J."/>
            <person name="Henrissat B."/>
            <person name="Kuo A."/>
            <person name="Liang C."/>
            <person name="Lipzen A."/>
            <person name="Lutzoni F."/>
            <person name="Magnuson J."/>
            <person name="Mondo S."/>
            <person name="Nolan M."/>
            <person name="Ohm R."/>
            <person name="Pangilinan J."/>
            <person name="Park H.-J."/>
            <person name="Ramirez L."/>
            <person name="Alfaro M."/>
            <person name="Sun H."/>
            <person name="Tritt A."/>
            <person name="Yoshinaga Y."/>
            <person name="Zwiers L.-H."/>
            <person name="Turgeon B."/>
            <person name="Goodwin S."/>
            <person name="Spatafora J."/>
            <person name="Crous P."/>
            <person name="Grigoriev I."/>
        </authorList>
    </citation>
    <scope>NUCLEOTIDE SEQUENCE</scope>
    <source>
        <strain evidence="7">CBS 115976</strain>
    </source>
</reference>
<evidence type="ECO:0000256" key="3">
    <source>
        <dbReference type="ARBA" id="ARBA00022741"/>
    </source>
</evidence>
<keyword evidence="5" id="KW-0067">ATP-binding</keyword>
<dbReference type="InterPro" id="IPR000608">
    <property type="entry name" value="UBC"/>
</dbReference>
<dbReference type="SMART" id="SM00212">
    <property type="entry name" value="UBCc"/>
    <property type="match status" value="1"/>
</dbReference>
<evidence type="ECO:0000313" key="8">
    <source>
        <dbReference type="Proteomes" id="UP000799302"/>
    </source>
</evidence>
<dbReference type="Pfam" id="PF00179">
    <property type="entry name" value="UQ_con"/>
    <property type="match status" value="1"/>
</dbReference>
<dbReference type="EMBL" id="MU004240">
    <property type="protein sequence ID" value="KAF2665675.1"/>
    <property type="molecule type" value="Genomic_DNA"/>
</dbReference>
<dbReference type="GO" id="GO:0005524">
    <property type="term" value="F:ATP binding"/>
    <property type="evidence" value="ECO:0007669"/>
    <property type="project" value="UniProtKB-KW"/>
</dbReference>
<protein>
    <recommendedName>
        <fullName evidence="1">E2 ubiquitin-conjugating enzyme</fullName>
        <ecNumber evidence="1">2.3.2.23</ecNumber>
    </recommendedName>
</protein>
<dbReference type="GO" id="GO:0061631">
    <property type="term" value="F:ubiquitin conjugating enzyme activity"/>
    <property type="evidence" value="ECO:0007669"/>
    <property type="project" value="UniProtKB-EC"/>
</dbReference>
<keyword evidence="3" id="KW-0547">Nucleotide-binding</keyword>
<dbReference type="AlphaFoldDB" id="A0A6A6U049"/>
<evidence type="ECO:0000256" key="2">
    <source>
        <dbReference type="ARBA" id="ARBA00022679"/>
    </source>
</evidence>
<name>A0A6A6U049_9PEZI</name>
<gene>
    <name evidence="7" type="ORF">BT63DRAFT_428623</name>
</gene>
<evidence type="ECO:0000259" key="6">
    <source>
        <dbReference type="PROSITE" id="PS50127"/>
    </source>
</evidence>